<dbReference type="PANTHER" id="PTHR12243:SF67">
    <property type="entry name" value="COREPRESSOR OF PANGOLIN, ISOFORM A-RELATED"/>
    <property type="match status" value="1"/>
</dbReference>
<dbReference type="Pfam" id="PF10545">
    <property type="entry name" value="MADF_DNA_bdg"/>
    <property type="match status" value="1"/>
</dbReference>
<evidence type="ECO:0000259" key="2">
    <source>
        <dbReference type="PROSITE" id="PS51029"/>
    </source>
</evidence>
<evidence type="ECO:0000313" key="4">
    <source>
        <dbReference type="Proteomes" id="UP000691718"/>
    </source>
</evidence>
<proteinExistence type="predicted"/>
<dbReference type="InterPro" id="IPR006578">
    <property type="entry name" value="MADF-dom"/>
</dbReference>
<organism evidence="3 4">
    <name type="scientific">Parnassius apollo</name>
    <name type="common">Apollo butterfly</name>
    <name type="synonym">Papilio apollo</name>
    <dbReference type="NCBI Taxonomy" id="110799"/>
    <lineage>
        <taxon>Eukaryota</taxon>
        <taxon>Metazoa</taxon>
        <taxon>Ecdysozoa</taxon>
        <taxon>Arthropoda</taxon>
        <taxon>Hexapoda</taxon>
        <taxon>Insecta</taxon>
        <taxon>Pterygota</taxon>
        <taxon>Neoptera</taxon>
        <taxon>Endopterygota</taxon>
        <taxon>Lepidoptera</taxon>
        <taxon>Glossata</taxon>
        <taxon>Ditrysia</taxon>
        <taxon>Papilionoidea</taxon>
        <taxon>Papilionidae</taxon>
        <taxon>Parnassiinae</taxon>
        <taxon>Parnassini</taxon>
        <taxon>Parnassius</taxon>
        <taxon>Parnassius</taxon>
    </lineage>
</organism>
<gene>
    <name evidence="3" type="ORF">PAPOLLO_LOCUS26621</name>
</gene>
<dbReference type="PANTHER" id="PTHR12243">
    <property type="entry name" value="MADF DOMAIN TRANSCRIPTION FACTOR"/>
    <property type="match status" value="1"/>
</dbReference>
<dbReference type="GO" id="GO:0005667">
    <property type="term" value="C:transcription regulator complex"/>
    <property type="evidence" value="ECO:0007669"/>
    <property type="project" value="TreeGrafter"/>
</dbReference>
<feature type="compositionally biased region" description="Acidic residues" evidence="1">
    <location>
        <begin position="243"/>
        <end position="253"/>
    </location>
</feature>
<name>A0A8S3Y5P2_PARAO</name>
<evidence type="ECO:0000313" key="3">
    <source>
        <dbReference type="EMBL" id="CAG5056046.1"/>
    </source>
</evidence>
<dbReference type="AlphaFoldDB" id="A0A8S3Y5P2"/>
<feature type="region of interest" description="Disordered" evidence="1">
    <location>
        <begin position="231"/>
        <end position="253"/>
    </location>
</feature>
<dbReference type="OrthoDB" id="6515516at2759"/>
<reference evidence="3" key="1">
    <citation type="submission" date="2021-04" db="EMBL/GenBank/DDBJ databases">
        <authorList>
            <person name="Tunstrom K."/>
        </authorList>
    </citation>
    <scope>NUCLEOTIDE SEQUENCE</scope>
</reference>
<keyword evidence="4" id="KW-1185">Reference proteome</keyword>
<protein>
    <submittedName>
        <fullName evidence="3">(apollo) hypothetical protein</fullName>
    </submittedName>
</protein>
<accession>A0A8S3Y5P2</accession>
<feature type="domain" description="MADF" evidence="2">
    <location>
        <begin position="3"/>
        <end position="93"/>
    </location>
</feature>
<dbReference type="InterPro" id="IPR039353">
    <property type="entry name" value="TF_Adf1"/>
</dbReference>
<dbReference type="PROSITE" id="PS51029">
    <property type="entry name" value="MADF"/>
    <property type="match status" value="1"/>
</dbReference>
<dbReference type="GO" id="GO:0006357">
    <property type="term" value="P:regulation of transcription by RNA polymerase II"/>
    <property type="evidence" value="ECO:0007669"/>
    <property type="project" value="TreeGrafter"/>
</dbReference>
<dbReference type="GO" id="GO:0005634">
    <property type="term" value="C:nucleus"/>
    <property type="evidence" value="ECO:0007669"/>
    <property type="project" value="TreeGrafter"/>
</dbReference>
<dbReference type="SMART" id="SM00595">
    <property type="entry name" value="MADF"/>
    <property type="match status" value="1"/>
</dbReference>
<dbReference type="EMBL" id="CAJQZP010001593">
    <property type="protein sequence ID" value="CAG5056046.1"/>
    <property type="molecule type" value="Genomic_DNA"/>
</dbReference>
<comment type="caution">
    <text evidence="3">The sequence shown here is derived from an EMBL/GenBank/DDBJ whole genome shotgun (WGS) entry which is preliminary data.</text>
</comment>
<evidence type="ECO:0000256" key="1">
    <source>
        <dbReference type="SAM" id="MobiDB-lite"/>
    </source>
</evidence>
<dbReference type="Proteomes" id="UP000691718">
    <property type="component" value="Unassembled WGS sequence"/>
</dbReference>
<sequence>MEFFIEQVRSHTCLWDTDSVAYRDTARKDLAWTLVAKACGMVNGAEAKNQWKKLRDSHREAMRRRKTATASQAQAIGPWKYEKLMEFLLPQNRETYANFFNESYSDSHLCLSIDENETNGGPSTIEVERDMRRHLKEKEREEMRRHFYDENRVMRDALSDLFSSMCQKTRELPKYLQLRVQREIFEAVTRAEEEALTYETTSANSSYYNPNANKCGQIAVCDLAETKYRYNESPSPSTSVIVPEEEEEVKLNQ</sequence>